<accession>A0A5E6VPG8</accession>
<sequence>MNESNPLTRMARFLYGAGTPAAGLDLSPPEASREAQRRYPHKPYCLVSQWMVVDLLVEDPVQWAAEHPGKAPRLVLAHNIVFDSAGRFPPGYWVRSTYEVSYAAPGFFETGHTVYVLLGEGCSKTEALELVFSLY</sequence>
<protein>
    <recommendedName>
        <fullName evidence="1">DUF6957 domain-containing protein</fullName>
    </recommendedName>
</protein>
<evidence type="ECO:0000313" key="2">
    <source>
        <dbReference type="EMBL" id="VVN20232.1"/>
    </source>
</evidence>
<proteinExistence type="predicted"/>
<reference evidence="2 3" key="1">
    <citation type="submission" date="2019-09" db="EMBL/GenBank/DDBJ databases">
        <authorList>
            <person name="Chandra G."/>
            <person name="Truman W A."/>
        </authorList>
    </citation>
    <scope>NUCLEOTIDE SEQUENCE [LARGE SCALE GENOMIC DNA]</scope>
    <source>
        <strain evidence="2">PS645</strain>
    </source>
</reference>
<evidence type="ECO:0000259" key="1">
    <source>
        <dbReference type="Pfam" id="PF22275"/>
    </source>
</evidence>
<dbReference type="Pfam" id="PF22275">
    <property type="entry name" value="DUF6957"/>
    <property type="match status" value="1"/>
</dbReference>
<dbReference type="AlphaFoldDB" id="A0A5E6VPG8"/>
<dbReference type="EMBL" id="CABVGX010000042">
    <property type="protein sequence ID" value="VVN20232.1"/>
    <property type="molecule type" value="Genomic_DNA"/>
</dbReference>
<dbReference type="InterPro" id="IPR054232">
    <property type="entry name" value="DUF6957"/>
</dbReference>
<evidence type="ECO:0000313" key="3">
    <source>
        <dbReference type="Proteomes" id="UP000325607"/>
    </source>
</evidence>
<organism evidence="2 3">
    <name type="scientific">Pseudomonas fluorescens</name>
    <dbReference type="NCBI Taxonomy" id="294"/>
    <lineage>
        <taxon>Bacteria</taxon>
        <taxon>Pseudomonadati</taxon>
        <taxon>Pseudomonadota</taxon>
        <taxon>Gammaproteobacteria</taxon>
        <taxon>Pseudomonadales</taxon>
        <taxon>Pseudomonadaceae</taxon>
        <taxon>Pseudomonas</taxon>
    </lineage>
</organism>
<dbReference type="Proteomes" id="UP000325607">
    <property type="component" value="Unassembled WGS sequence"/>
</dbReference>
<dbReference type="OrthoDB" id="7020948at2"/>
<feature type="domain" description="DUF6957" evidence="1">
    <location>
        <begin position="23"/>
        <end position="132"/>
    </location>
</feature>
<name>A0A5E6VPG8_PSEFL</name>
<dbReference type="RefSeq" id="WP_150582204.1">
    <property type="nucleotide sequence ID" value="NZ_CABVGX010000042.1"/>
</dbReference>
<gene>
    <name evidence="2" type="ORF">PS645_04262</name>
</gene>